<dbReference type="GO" id="GO:0065002">
    <property type="term" value="P:intracellular protein transmembrane transport"/>
    <property type="evidence" value="ECO:0007669"/>
    <property type="project" value="TreeGrafter"/>
</dbReference>
<dbReference type="Proteomes" id="UP000031518">
    <property type="component" value="Unassembled WGS sequence"/>
</dbReference>
<comment type="subcellular location">
    <subcellularLocation>
        <location evidence="1 10">Cell membrane</location>
        <topology evidence="1 10">Multi-pass membrane protein</topology>
    </subcellularLocation>
</comment>
<gene>
    <name evidence="12" type="ORF">PYK22_01749</name>
</gene>
<evidence type="ECO:0000256" key="7">
    <source>
        <dbReference type="ARBA" id="ARBA00022989"/>
    </source>
</evidence>
<dbReference type="GO" id="GO:0005886">
    <property type="term" value="C:plasma membrane"/>
    <property type="evidence" value="ECO:0007669"/>
    <property type="project" value="UniProtKB-SubCell"/>
</dbReference>
<evidence type="ECO:0000256" key="8">
    <source>
        <dbReference type="ARBA" id="ARBA00023010"/>
    </source>
</evidence>
<dbReference type="RefSeq" id="WP_060635496.1">
    <property type="nucleotide sequence ID" value="NZ_CBXV010000006.1"/>
</dbReference>
<evidence type="ECO:0000256" key="3">
    <source>
        <dbReference type="ARBA" id="ARBA00022448"/>
    </source>
</evidence>
<keyword evidence="8 10" id="KW-0811">Translocation</keyword>
<sequence>MLEYLLYGLYVLACIIIIVSVLLQPGKADAGALFTSTISSTAFGPRGTQTLLAKITIGAAIAFMLIALMLSLPAVTQTRSVLQATPEATPTATPQASPSATQGANDASNKNATATPEKK</sequence>
<keyword evidence="3 10" id="KW-0813">Transport</keyword>
<keyword evidence="7 10" id="KW-1133">Transmembrane helix</keyword>
<comment type="similarity">
    <text evidence="2 10">Belongs to the SecG family.</text>
</comment>
<reference evidence="12 13" key="1">
    <citation type="submission" date="2013-12" db="EMBL/GenBank/DDBJ databases">
        <authorList>
            <person name="Stott M."/>
        </authorList>
    </citation>
    <scope>NUCLEOTIDE SEQUENCE [LARGE SCALE GENOMIC DNA]</scope>
    <source>
        <strain evidence="12 13">K22</strain>
    </source>
</reference>
<dbReference type="PANTHER" id="PTHR34182:SF1">
    <property type="entry name" value="PROTEIN-EXPORT MEMBRANE PROTEIN SECG"/>
    <property type="match status" value="1"/>
</dbReference>
<dbReference type="GO" id="GO:0015450">
    <property type="term" value="F:protein-transporting ATPase activity"/>
    <property type="evidence" value="ECO:0007669"/>
    <property type="project" value="UniProtKB-UniRule"/>
</dbReference>
<keyword evidence="6 10" id="KW-0653">Protein transport</keyword>
<dbReference type="Pfam" id="PF03840">
    <property type="entry name" value="SecG"/>
    <property type="match status" value="1"/>
</dbReference>
<evidence type="ECO:0000256" key="4">
    <source>
        <dbReference type="ARBA" id="ARBA00022475"/>
    </source>
</evidence>
<dbReference type="EMBL" id="CBXV010000006">
    <property type="protein sequence ID" value="CDM65743.1"/>
    <property type="molecule type" value="Genomic_DNA"/>
</dbReference>
<protein>
    <recommendedName>
        <fullName evidence="10">Protein-export membrane protein SecG</fullName>
    </recommendedName>
</protein>
<evidence type="ECO:0000313" key="12">
    <source>
        <dbReference type="EMBL" id="CDM65743.1"/>
    </source>
</evidence>
<dbReference type="InterPro" id="IPR004692">
    <property type="entry name" value="SecG"/>
</dbReference>
<keyword evidence="4 10" id="KW-1003">Cell membrane</keyword>
<evidence type="ECO:0000256" key="2">
    <source>
        <dbReference type="ARBA" id="ARBA00008445"/>
    </source>
</evidence>
<organism evidence="12 13">
    <name type="scientific">Pyrinomonas methylaliphatogenes</name>
    <dbReference type="NCBI Taxonomy" id="454194"/>
    <lineage>
        <taxon>Bacteria</taxon>
        <taxon>Pseudomonadati</taxon>
        <taxon>Acidobacteriota</taxon>
        <taxon>Blastocatellia</taxon>
        <taxon>Blastocatellales</taxon>
        <taxon>Pyrinomonadaceae</taxon>
        <taxon>Pyrinomonas</taxon>
    </lineage>
</organism>
<evidence type="ECO:0000313" key="13">
    <source>
        <dbReference type="Proteomes" id="UP000031518"/>
    </source>
</evidence>
<evidence type="ECO:0000256" key="6">
    <source>
        <dbReference type="ARBA" id="ARBA00022927"/>
    </source>
</evidence>
<dbReference type="OrthoDB" id="121323at2"/>
<evidence type="ECO:0000256" key="1">
    <source>
        <dbReference type="ARBA" id="ARBA00004651"/>
    </source>
</evidence>
<keyword evidence="5 10" id="KW-0812">Transmembrane</keyword>
<feature type="compositionally biased region" description="Low complexity" evidence="11">
    <location>
        <begin position="83"/>
        <end position="102"/>
    </location>
</feature>
<dbReference type="AlphaFoldDB" id="A0A0B6WWR9"/>
<feature type="region of interest" description="Disordered" evidence="11">
    <location>
        <begin position="83"/>
        <end position="119"/>
    </location>
</feature>
<keyword evidence="9 10" id="KW-0472">Membrane</keyword>
<proteinExistence type="inferred from homology"/>
<evidence type="ECO:0000256" key="9">
    <source>
        <dbReference type="ARBA" id="ARBA00023136"/>
    </source>
</evidence>
<dbReference type="PRINTS" id="PR01651">
    <property type="entry name" value="SECGEXPORT"/>
</dbReference>
<dbReference type="GO" id="GO:0009306">
    <property type="term" value="P:protein secretion"/>
    <property type="evidence" value="ECO:0007669"/>
    <property type="project" value="UniProtKB-UniRule"/>
</dbReference>
<keyword evidence="13" id="KW-1185">Reference proteome</keyword>
<name>A0A0B6WWR9_9BACT</name>
<dbReference type="STRING" id="454194.PYK22_01749"/>
<evidence type="ECO:0000256" key="5">
    <source>
        <dbReference type="ARBA" id="ARBA00022692"/>
    </source>
</evidence>
<reference evidence="12 13" key="2">
    <citation type="submission" date="2015-01" db="EMBL/GenBank/DDBJ databases">
        <title>Complete genome sequence of Pyrinomonas methylaliphatogenes type strain K22T.</title>
        <authorList>
            <person name="Lee K.C.Y."/>
            <person name="Power J.F."/>
            <person name="Dunfield P.F."/>
            <person name="Morgan X.C."/>
            <person name="Huttenhower C."/>
            <person name="Stott M.B."/>
        </authorList>
    </citation>
    <scope>NUCLEOTIDE SEQUENCE [LARGE SCALE GENOMIC DNA]</scope>
    <source>
        <strain evidence="12 13">K22</strain>
    </source>
</reference>
<feature type="compositionally biased region" description="Polar residues" evidence="11">
    <location>
        <begin position="103"/>
        <end position="119"/>
    </location>
</feature>
<feature type="transmembrane region" description="Helical" evidence="10">
    <location>
        <begin position="6"/>
        <end position="23"/>
    </location>
</feature>
<dbReference type="GO" id="GO:0043952">
    <property type="term" value="P:protein transport by the Sec complex"/>
    <property type="evidence" value="ECO:0007669"/>
    <property type="project" value="TreeGrafter"/>
</dbReference>
<comment type="function">
    <text evidence="10">Involved in protein export. Participates in an early event of protein translocation.</text>
</comment>
<evidence type="ECO:0000256" key="11">
    <source>
        <dbReference type="SAM" id="MobiDB-lite"/>
    </source>
</evidence>
<dbReference type="PANTHER" id="PTHR34182">
    <property type="entry name" value="PROTEIN-EXPORT MEMBRANE PROTEIN SECG"/>
    <property type="match status" value="1"/>
</dbReference>
<accession>A0A0B6WWR9</accession>
<dbReference type="NCBIfam" id="TIGR00810">
    <property type="entry name" value="secG"/>
    <property type="match status" value="1"/>
</dbReference>
<feature type="transmembrane region" description="Helical" evidence="10">
    <location>
        <begin position="51"/>
        <end position="72"/>
    </location>
</feature>
<evidence type="ECO:0000256" key="10">
    <source>
        <dbReference type="RuleBase" id="RU365087"/>
    </source>
</evidence>